<dbReference type="STRING" id="1891926.Fuma_03171"/>
<sequence>MTDLSQSAVRRSLQFGPPTVSNTRDDGAKLRMSNARVDTSREFPPTALESNQLRIPRLVMRLLEGWKAEANSVQIYETLRSIVLPEHRNQEAFLYSLPVEFDTLQPHRFPVVDSIGHRLINCARHANKLGALRQQLGSPRDGDTIERAILTLLVADALGDDDLLRRQTDLLVNSLRAGTDRASVELVALQAVTIGRQSRHRDAVADLLQRAATVIAAMNRNEPVANSSARAIVLAAARAQFEAGRRENGVKLLGEYRKLKVKGRFGVWPSGIEIGQTQIVGHELFARGLDAEAREILGRESAEEFERRYQTTSLPQNAGASEPEPVSPASAVKIQPAADIKDRASVAGQIWVCQWDSETEESKLLFTLPTFQAATAAAVAPDGNSIAIVAALPGQAVTSDTEIYVATMDGRSIRSLGKGTLPSWSPGGGRLAYSRFSPARGVWIMRADGTNRQLIDESGWGAAWSPDGRMIAYADTSTATGDIRVFDLAEDTFRSPLNAALSKLGLSHPQQFAWSSDSTQLAFTASRKQGGADEAATLLSLKAYGKARLTTLLSEIRQPASGVAWQRHSEAIVFASATPQTKYEQLHMLVAEGETAATVPGQFPGRRNLGASWMPDGKTLIYISRPVKP</sequence>
<evidence type="ECO:0000256" key="2">
    <source>
        <dbReference type="SAM" id="MobiDB-lite"/>
    </source>
</evidence>
<dbReference type="InterPro" id="IPR011659">
    <property type="entry name" value="WD40"/>
</dbReference>
<dbReference type="EMBL" id="CP017641">
    <property type="protein sequence ID" value="APZ93553.1"/>
    <property type="molecule type" value="Genomic_DNA"/>
</dbReference>
<proteinExistence type="inferred from homology"/>
<feature type="region of interest" description="Disordered" evidence="2">
    <location>
        <begin position="1"/>
        <end position="28"/>
    </location>
</feature>
<dbReference type="SUPFAM" id="SSF82171">
    <property type="entry name" value="DPP6 N-terminal domain-like"/>
    <property type="match status" value="1"/>
</dbReference>
<organism evidence="3 4">
    <name type="scientific">Fuerstiella marisgermanici</name>
    <dbReference type="NCBI Taxonomy" id="1891926"/>
    <lineage>
        <taxon>Bacteria</taxon>
        <taxon>Pseudomonadati</taxon>
        <taxon>Planctomycetota</taxon>
        <taxon>Planctomycetia</taxon>
        <taxon>Planctomycetales</taxon>
        <taxon>Planctomycetaceae</taxon>
        <taxon>Fuerstiella</taxon>
    </lineage>
</organism>
<accession>A0A1P8WHP2</accession>
<feature type="compositionally biased region" description="Polar residues" evidence="2">
    <location>
        <begin position="310"/>
        <end position="319"/>
    </location>
</feature>
<feature type="region of interest" description="Disordered" evidence="2">
    <location>
        <begin position="310"/>
        <end position="329"/>
    </location>
</feature>
<dbReference type="Gene3D" id="2.120.10.30">
    <property type="entry name" value="TolB, C-terminal domain"/>
    <property type="match status" value="1"/>
</dbReference>
<dbReference type="Pfam" id="PF07676">
    <property type="entry name" value="PD40"/>
    <property type="match status" value="3"/>
</dbReference>
<keyword evidence="4" id="KW-1185">Reference proteome</keyword>
<comment type="similarity">
    <text evidence="1">Belongs to the TolB family.</text>
</comment>
<dbReference type="InterPro" id="IPR011042">
    <property type="entry name" value="6-blade_b-propeller_TolB-like"/>
</dbReference>
<name>A0A1P8WHP2_9PLAN</name>
<dbReference type="AlphaFoldDB" id="A0A1P8WHP2"/>
<reference evidence="3 4" key="1">
    <citation type="journal article" date="2016" name="Front. Microbiol.">
        <title>Fuerstia marisgermanicae gen. nov., sp. nov., an Unusual Member of the Phylum Planctomycetes from the German Wadden Sea.</title>
        <authorList>
            <person name="Kohn T."/>
            <person name="Heuer A."/>
            <person name="Jogler M."/>
            <person name="Vollmers J."/>
            <person name="Boedeker C."/>
            <person name="Bunk B."/>
            <person name="Rast P."/>
            <person name="Borchert D."/>
            <person name="Glockner I."/>
            <person name="Freese H.M."/>
            <person name="Klenk H.P."/>
            <person name="Overmann J."/>
            <person name="Kaster A.K."/>
            <person name="Rohde M."/>
            <person name="Wiegand S."/>
            <person name="Jogler C."/>
        </authorList>
    </citation>
    <scope>NUCLEOTIDE SEQUENCE [LARGE SCALE GENOMIC DNA]</scope>
    <source>
        <strain evidence="3 4">NH11</strain>
    </source>
</reference>
<dbReference type="PANTHER" id="PTHR36842:SF1">
    <property type="entry name" value="PROTEIN TOLB"/>
    <property type="match status" value="1"/>
</dbReference>
<dbReference type="Proteomes" id="UP000187735">
    <property type="component" value="Chromosome"/>
</dbReference>
<protein>
    <submittedName>
        <fullName evidence="3">Translocation protein</fullName>
    </submittedName>
</protein>
<evidence type="ECO:0000313" key="4">
    <source>
        <dbReference type="Proteomes" id="UP000187735"/>
    </source>
</evidence>
<gene>
    <name evidence="3" type="ORF">Fuma_03171</name>
</gene>
<evidence type="ECO:0000313" key="3">
    <source>
        <dbReference type="EMBL" id="APZ93553.1"/>
    </source>
</evidence>
<dbReference type="PANTHER" id="PTHR36842">
    <property type="entry name" value="PROTEIN TOLB HOMOLOG"/>
    <property type="match status" value="1"/>
</dbReference>
<dbReference type="KEGG" id="fmr:Fuma_03171"/>
<evidence type="ECO:0000256" key="1">
    <source>
        <dbReference type="ARBA" id="ARBA00009820"/>
    </source>
</evidence>